<comment type="caution">
    <text evidence="2">The sequence shown here is derived from an EMBL/GenBank/DDBJ whole genome shotgun (WGS) entry which is preliminary data.</text>
</comment>
<feature type="region of interest" description="Disordered" evidence="1">
    <location>
        <begin position="72"/>
        <end position="98"/>
    </location>
</feature>
<evidence type="ECO:0000313" key="2">
    <source>
        <dbReference type="EMBL" id="KAK2118283.1"/>
    </source>
</evidence>
<organism evidence="2 3">
    <name type="scientific">Saguinus oedipus</name>
    <name type="common">Cotton-top tamarin</name>
    <name type="synonym">Oedipomidas oedipus</name>
    <dbReference type="NCBI Taxonomy" id="9490"/>
    <lineage>
        <taxon>Eukaryota</taxon>
        <taxon>Metazoa</taxon>
        <taxon>Chordata</taxon>
        <taxon>Craniata</taxon>
        <taxon>Vertebrata</taxon>
        <taxon>Euteleostomi</taxon>
        <taxon>Mammalia</taxon>
        <taxon>Eutheria</taxon>
        <taxon>Euarchontoglires</taxon>
        <taxon>Primates</taxon>
        <taxon>Haplorrhini</taxon>
        <taxon>Platyrrhini</taxon>
        <taxon>Cebidae</taxon>
        <taxon>Callitrichinae</taxon>
        <taxon>Saguinus</taxon>
    </lineage>
</organism>
<evidence type="ECO:0000313" key="3">
    <source>
        <dbReference type="Proteomes" id="UP001266305"/>
    </source>
</evidence>
<accession>A0ABQ9WBY1</accession>
<feature type="region of interest" description="Disordered" evidence="1">
    <location>
        <begin position="1"/>
        <end position="30"/>
    </location>
</feature>
<protein>
    <submittedName>
        <fullName evidence="2">Uncharacterized protein</fullName>
    </submittedName>
</protein>
<dbReference type="Proteomes" id="UP001266305">
    <property type="component" value="Unassembled WGS sequence"/>
</dbReference>
<dbReference type="EMBL" id="JASSZA010000002">
    <property type="protein sequence ID" value="KAK2118283.1"/>
    <property type="molecule type" value="Genomic_DNA"/>
</dbReference>
<proteinExistence type="predicted"/>
<reference evidence="2 3" key="1">
    <citation type="submission" date="2023-05" db="EMBL/GenBank/DDBJ databases">
        <title>B98-5 Cell Line De Novo Hybrid Assembly: An Optical Mapping Approach.</title>
        <authorList>
            <person name="Kananen K."/>
            <person name="Auerbach J.A."/>
            <person name="Kautto E."/>
            <person name="Blachly J.S."/>
        </authorList>
    </citation>
    <scope>NUCLEOTIDE SEQUENCE [LARGE SCALE GENOMIC DNA]</scope>
    <source>
        <strain evidence="2">B95-8</strain>
        <tissue evidence="2">Cell line</tissue>
    </source>
</reference>
<name>A0ABQ9WBY1_SAGOE</name>
<gene>
    <name evidence="2" type="ORF">P7K49_005170</name>
</gene>
<keyword evidence="3" id="KW-1185">Reference proteome</keyword>
<sequence length="126" mass="13291">MATPQAAETGRPPRGGAPATSPPGLPAGSALLTRRRVELRTAPCRAVPREDGVGGRRHGRWAAFRLRFRHDGRTQRQAAASASECKGMMGGPGWARQARAPGSARAAVRVRVSGGSEEPGLPGYWQ</sequence>
<evidence type="ECO:0000256" key="1">
    <source>
        <dbReference type="SAM" id="MobiDB-lite"/>
    </source>
</evidence>